<feature type="domain" description="VTT" evidence="2">
    <location>
        <begin position="55"/>
        <end position="146"/>
    </location>
</feature>
<dbReference type="PANTHER" id="PTHR42709">
    <property type="entry name" value="ALKALINE PHOSPHATASE LIKE PROTEIN"/>
    <property type="match status" value="1"/>
</dbReference>
<feature type="transmembrane region" description="Helical" evidence="1">
    <location>
        <begin position="16"/>
        <end position="36"/>
    </location>
</feature>
<dbReference type="Pfam" id="PF09335">
    <property type="entry name" value="VTT_dom"/>
    <property type="match status" value="1"/>
</dbReference>
<keyword evidence="1" id="KW-0472">Membrane</keyword>
<feature type="transmembrane region" description="Helical" evidence="1">
    <location>
        <begin position="56"/>
        <end position="76"/>
    </location>
</feature>
<evidence type="ECO:0000259" key="2">
    <source>
        <dbReference type="Pfam" id="PF09335"/>
    </source>
</evidence>
<accession>A0A1H1B3K4</accession>
<gene>
    <name evidence="3" type="ORF">SAMN05216278_1620</name>
</gene>
<dbReference type="RefSeq" id="WP_245698808.1">
    <property type="nucleotide sequence ID" value="NZ_FNKQ01000002.1"/>
</dbReference>
<dbReference type="PANTHER" id="PTHR42709:SF11">
    <property type="entry name" value="DEDA FAMILY PROTEIN"/>
    <property type="match status" value="1"/>
</dbReference>
<keyword evidence="1" id="KW-0812">Transmembrane</keyword>
<dbReference type="AlphaFoldDB" id="A0A1H1B3K4"/>
<protein>
    <submittedName>
        <fullName evidence="3">Undecaprenyl-diphosphatase</fullName>
    </submittedName>
</protein>
<dbReference type="GO" id="GO:0005886">
    <property type="term" value="C:plasma membrane"/>
    <property type="evidence" value="ECO:0007669"/>
    <property type="project" value="TreeGrafter"/>
</dbReference>
<evidence type="ECO:0000313" key="3">
    <source>
        <dbReference type="EMBL" id="SDQ46507.1"/>
    </source>
</evidence>
<organism evidence="3 4">
    <name type="scientific">Halopelagius longus</name>
    <dbReference type="NCBI Taxonomy" id="1236180"/>
    <lineage>
        <taxon>Archaea</taxon>
        <taxon>Methanobacteriati</taxon>
        <taxon>Methanobacteriota</taxon>
        <taxon>Stenosarchaea group</taxon>
        <taxon>Halobacteria</taxon>
        <taxon>Halobacteriales</taxon>
        <taxon>Haloferacaceae</taxon>
    </lineage>
</organism>
<proteinExistence type="predicted"/>
<dbReference type="InterPro" id="IPR051311">
    <property type="entry name" value="DedA_domain"/>
</dbReference>
<evidence type="ECO:0000313" key="4">
    <source>
        <dbReference type="Proteomes" id="UP000199289"/>
    </source>
</evidence>
<keyword evidence="1" id="KW-1133">Transmembrane helix</keyword>
<dbReference type="InterPro" id="IPR032816">
    <property type="entry name" value="VTT_dom"/>
</dbReference>
<sequence>MYPIDTLRSIELSRDLFISLGIPGLFAVAFLEFFLLPVPPDLVLIPLAVANPTFAFGYAAVATAGSVFAGSIGFFLGRKGGRPVLESHFSGTRVERAEAYFDRYGLATLGFGAFAPIPEGYELLSVASGVLGLDLRSYLAASLAGREVLPRSRLGARPRRGRSVVE</sequence>
<dbReference type="EMBL" id="FNKQ01000002">
    <property type="protein sequence ID" value="SDQ46507.1"/>
    <property type="molecule type" value="Genomic_DNA"/>
</dbReference>
<evidence type="ECO:0000256" key="1">
    <source>
        <dbReference type="SAM" id="Phobius"/>
    </source>
</evidence>
<reference evidence="4" key="1">
    <citation type="submission" date="2016-10" db="EMBL/GenBank/DDBJ databases">
        <authorList>
            <person name="Varghese N."/>
            <person name="Submissions S."/>
        </authorList>
    </citation>
    <scope>NUCLEOTIDE SEQUENCE [LARGE SCALE GENOMIC DNA]</scope>
    <source>
        <strain evidence="4">CGMCC 1.12397</strain>
    </source>
</reference>
<name>A0A1H1B3K4_9EURY</name>
<dbReference type="Proteomes" id="UP000199289">
    <property type="component" value="Unassembled WGS sequence"/>
</dbReference>